<dbReference type="EMBL" id="BPLR01000997">
    <property type="protein sequence ID" value="GIY99043.1"/>
    <property type="molecule type" value="Genomic_DNA"/>
</dbReference>
<protein>
    <submittedName>
        <fullName evidence="1">Uncharacterized protein</fullName>
    </submittedName>
</protein>
<keyword evidence="2" id="KW-1185">Reference proteome</keyword>
<comment type="caution">
    <text evidence="1">The sequence shown here is derived from an EMBL/GenBank/DDBJ whole genome shotgun (WGS) entry which is preliminary data.</text>
</comment>
<reference evidence="1 2" key="1">
    <citation type="submission" date="2021-06" db="EMBL/GenBank/DDBJ databases">
        <title>Caerostris extrusa draft genome.</title>
        <authorList>
            <person name="Kono N."/>
            <person name="Arakawa K."/>
        </authorList>
    </citation>
    <scope>NUCLEOTIDE SEQUENCE [LARGE SCALE GENOMIC DNA]</scope>
</reference>
<evidence type="ECO:0000313" key="1">
    <source>
        <dbReference type="EMBL" id="GIY99043.1"/>
    </source>
</evidence>
<evidence type="ECO:0000313" key="2">
    <source>
        <dbReference type="Proteomes" id="UP001054945"/>
    </source>
</evidence>
<dbReference type="Proteomes" id="UP001054945">
    <property type="component" value="Unassembled WGS sequence"/>
</dbReference>
<gene>
    <name evidence="1" type="ORF">CEXT_421221</name>
</gene>
<sequence length="81" mass="9452">MDAAISPQIPETNEENEIPMRFVFIGFVPDHVNFKTFCESYFLHFLNLQKQIKKIFCIFKPYSFSISAIMTSVVSFKVGFF</sequence>
<name>A0AAV4XWV0_CAEEX</name>
<proteinExistence type="predicted"/>
<accession>A0AAV4XWV0</accession>
<dbReference type="AlphaFoldDB" id="A0AAV4XWV0"/>
<organism evidence="1 2">
    <name type="scientific">Caerostris extrusa</name>
    <name type="common">Bark spider</name>
    <name type="synonym">Caerostris bankana</name>
    <dbReference type="NCBI Taxonomy" id="172846"/>
    <lineage>
        <taxon>Eukaryota</taxon>
        <taxon>Metazoa</taxon>
        <taxon>Ecdysozoa</taxon>
        <taxon>Arthropoda</taxon>
        <taxon>Chelicerata</taxon>
        <taxon>Arachnida</taxon>
        <taxon>Araneae</taxon>
        <taxon>Araneomorphae</taxon>
        <taxon>Entelegynae</taxon>
        <taxon>Araneoidea</taxon>
        <taxon>Araneidae</taxon>
        <taxon>Caerostris</taxon>
    </lineage>
</organism>